<dbReference type="InterPro" id="IPR032698">
    <property type="entry name" value="SirB1_N"/>
</dbReference>
<proteinExistence type="inferred from homology"/>
<dbReference type="PANTHER" id="PTHR31350:SF21">
    <property type="entry name" value="F-BOX ONLY PROTEIN 21"/>
    <property type="match status" value="1"/>
</dbReference>
<name>A0A0S4N5X2_9BACT</name>
<dbReference type="Pfam" id="PF13369">
    <property type="entry name" value="Transglut_core2"/>
    <property type="match status" value="1"/>
</dbReference>
<dbReference type="OrthoDB" id="188084at2"/>
<reference evidence="4" key="1">
    <citation type="submission" date="2015-11" db="EMBL/GenBank/DDBJ databases">
        <authorList>
            <person name="Varghese N."/>
        </authorList>
    </citation>
    <scope>NUCLEOTIDE SEQUENCE [LARGE SCALE GENOMIC DNA]</scope>
</reference>
<dbReference type="PANTHER" id="PTHR31350">
    <property type="entry name" value="SI:DKEY-261L7.2"/>
    <property type="match status" value="1"/>
</dbReference>
<keyword evidence="4" id="KW-1185">Reference proteome</keyword>
<evidence type="ECO:0000256" key="1">
    <source>
        <dbReference type="ARBA" id="ARBA00007100"/>
    </source>
</evidence>
<organism evidence="3 4">
    <name type="scientific">Candidatus Thermokryptus mobilis</name>
    <dbReference type="NCBI Taxonomy" id="1643428"/>
    <lineage>
        <taxon>Bacteria</taxon>
        <taxon>Pseudomonadati</taxon>
        <taxon>Candidatus Kryptoniota</taxon>
        <taxon>Candidatus Thermokryptus</taxon>
    </lineage>
</organism>
<evidence type="ECO:0000259" key="2">
    <source>
        <dbReference type="Pfam" id="PF13369"/>
    </source>
</evidence>
<feature type="domain" description="Protein SirB1 N-terminal" evidence="2">
    <location>
        <begin position="102"/>
        <end position="249"/>
    </location>
</feature>
<dbReference type="EMBL" id="FAOO01000010">
    <property type="protein sequence ID" value="CUU06521.1"/>
    <property type="molecule type" value="Genomic_DNA"/>
</dbReference>
<accession>A0A0S4N5X2</accession>
<protein>
    <submittedName>
        <fullName evidence="3">Regulator of sirC expression, contains transglutaminase-like and TPR domains</fullName>
    </submittedName>
</protein>
<evidence type="ECO:0000313" key="3">
    <source>
        <dbReference type="EMBL" id="CUU06521.1"/>
    </source>
</evidence>
<dbReference type="RefSeq" id="WP_140945277.1">
    <property type="nucleotide sequence ID" value="NZ_FAOO01000010.1"/>
</dbReference>
<dbReference type="STRING" id="1643428.GCA_001442855_01505"/>
<gene>
    <name evidence="3" type="ORF">JGI1_01538</name>
</gene>
<dbReference type="Proteomes" id="UP000320623">
    <property type="component" value="Unassembled WGS sequence"/>
</dbReference>
<dbReference type="AlphaFoldDB" id="A0A0S4N5X2"/>
<evidence type="ECO:0000313" key="4">
    <source>
        <dbReference type="Proteomes" id="UP000320623"/>
    </source>
</evidence>
<sequence>MISERYIVSLIKLLDDEDSFVAKTAYEKLMCLDPSHAQLISKYRENANPRLKILLDEVIDSLRYKGYIDAVVDYFKNDGEDFERGAFLVAKFAYPDVNFKSYSEILDLMAVDLRKRLYTKEDVLDVIDAVNKFFFFEKGFRGNFENYYEPDNSYINRVIDRKIGIPITLSLVYILVGRRINLPVYGIGMPGHFIVKYESNGFEIFIDPFNGGRLMSRLECERLLSQLGYVPKDDYFRRATAREVVKRMFGNLVLAYRNNGYVEKANKLIEIIKLVESFDENLHAHR</sequence>
<comment type="similarity">
    <text evidence="1">Belongs to the UPF0162 family.</text>
</comment>